<gene>
    <name evidence="2" type="ORF">OHM77_02365</name>
</gene>
<name>A0AA49FLP0_9PROT</name>
<dbReference type="EMBL" id="CP107246">
    <property type="protein sequence ID" value="WIM06159.1"/>
    <property type="molecule type" value="Genomic_DNA"/>
</dbReference>
<dbReference type="Proteomes" id="UP001234916">
    <property type="component" value="Chromosome"/>
</dbReference>
<organism evidence="2">
    <name type="scientific">Candidatus Nitricoxidivorans perseverans</name>
    <dbReference type="NCBI Taxonomy" id="2975601"/>
    <lineage>
        <taxon>Bacteria</taxon>
        <taxon>Pseudomonadati</taxon>
        <taxon>Pseudomonadota</taxon>
        <taxon>Betaproteobacteria</taxon>
        <taxon>Nitrosomonadales</taxon>
        <taxon>Sterolibacteriaceae</taxon>
        <taxon>Candidatus Nitricoxidivorans</taxon>
    </lineage>
</organism>
<dbReference type="InterPro" id="IPR003399">
    <property type="entry name" value="Mce/MlaD"/>
</dbReference>
<proteinExistence type="predicted"/>
<dbReference type="PANTHER" id="PTHR36698">
    <property type="entry name" value="BLL5892 PROTEIN"/>
    <property type="match status" value="1"/>
</dbReference>
<dbReference type="Pfam" id="PF02470">
    <property type="entry name" value="MlaD"/>
    <property type="match status" value="1"/>
</dbReference>
<dbReference type="KEGG" id="npv:OHM77_02365"/>
<evidence type="ECO:0000313" key="2">
    <source>
        <dbReference type="EMBL" id="WIM06159.1"/>
    </source>
</evidence>
<feature type="domain" description="Mce/MlaD" evidence="1">
    <location>
        <begin position="44"/>
        <end position="112"/>
    </location>
</feature>
<accession>A0AA49FLP0</accession>
<protein>
    <submittedName>
        <fullName evidence="2">MlaD family protein</fullName>
    </submittedName>
</protein>
<evidence type="ECO:0000259" key="1">
    <source>
        <dbReference type="Pfam" id="PF02470"/>
    </source>
</evidence>
<dbReference type="PANTHER" id="PTHR36698:SF2">
    <property type="entry name" value="MCE_MLAD DOMAIN-CONTAINING PROTEIN"/>
    <property type="match status" value="1"/>
</dbReference>
<dbReference type="AlphaFoldDB" id="A0AA49FLP0"/>
<reference evidence="2" key="1">
    <citation type="journal article" date="2023" name="Nat. Microbiol.">
        <title>Enrichment and characterization of a nitric oxide-reducing microbial community in a continuous bioreactor.</title>
        <authorList>
            <person name="Garrido-Amador P."/>
            <person name="Stortenbeker N."/>
            <person name="Wessels H.J.C.T."/>
            <person name="Speth D.R."/>
            <person name="Garcia-Heredia I."/>
            <person name="Kartal B."/>
        </authorList>
    </citation>
    <scope>NUCLEOTIDE SEQUENCE</scope>
    <source>
        <strain evidence="2">MAG1</strain>
    </source>
</reference>
<sequence length="309" mass="33594">MENRANALAAGIFVLLMGLAAAAALWWLGQGRDHSSTYVLETRGNVTGLNPQAQVRWRGIRAGKVEDIGTDANDPRVILVRISLDSRYRLTKATTAQLGYQGITGLAYVQLEDDGSSAEPLAGTDAAPPRIALTPSLFDILGDRAAGIAGQAGDVSARLSRLLDDRNLRNLSRTIDNLAVASEGMRDTRKLMADLREAFSEENRGRLSAILAHVEKTAGETAPLTAEAREMVKSMTALSRRFERLADEVERTNGKLNDSTLPRAHALMEEMATTSRRFSCFMKILEDRPQALIFGKGASSPERCSERAP</sequence>